<feature type="compositionally biased region" description="Basic and acidic residues" evidence="1">
    <location>
        <begin position="264"/>
        <end position="292"/>
    </location>
</feature>
<organism evidence="2 3">
    <name type="scientific">Liparis tanakae</name>
    <name type="common">Tanaka's snailfish</name>
    <dbReference type="NCBI Taxonomy" id="230148"/>
    <lineage>
        <taxon>Eukaryota</taxon>
        <taxon>Metazoa</taxon>
        <taxon>Chordata</taxon>
        <taxon>Craniata</taxon>
        <taxon>Vertebrata</taxon>
        <taxon>Euteleostomi</taxon>
        <taxon>Actinopterygii</taxon>
        <taxon>Neopterygii</taxon>
        <taxon>Teleostei</taxon>
        <taxon>Neoteleostei</taxon>
        <taxon>Acanthomorphata</taxon>
        <taxon>Eupercaria</taxon>
        <taxon>Perciformes</taxon>
        <taxon>Cottioidei</taxon>
        <taxon>Cottales</taxon>
        <taxon>Liparidae</taxon>
        <taxon>Liparis</taxon>
    </lineage>
</organism>
<dbReference type="Gene3D" id="3.40.50.300">
    <property type="entry name" value="P-loop containing nucleotide triphosphate hydrolases"/>
    <property type="match status" value="1"/>
</dbReference>
<sequence length="347" mass="39114">MAWCHGCNLESTDFWVHKEKDLQLVKEYQPQNKEVKQLRVLLHGPVRTGKSSFINSVESVLQGRITGQAFTDASQGSFTRKHTTYKIYKQPGVIYPFVFTDTMGLEERTNEGVCVEDIKLAMKGHIKEGYNFDPHSVISEDDPNYNKEPTLEDKVHVLVCVIDASRVDILSDNHFRQMREVRLAASDMGIPQVAILTKIDDACPEVKKNLRDAFKSKFLKEQRPPDKMAARAKTTAPRLPHHSPSCRCLGPLIEAGLGSLNGDRGGKELDKPGGEEPPERNKEQETNPEHRTYKIYRQPGVIYPFVFTDTMGLGKGTNEGVCVEDIKLAMKGHIKEGYNVQSNYLLN</sequence>
<dbReference type="CDD" id="cd00882">
    <property type="entry name" value="Ras_like_GTPase"/>
    <property type="match status" value="1"/>
</dbReference>
<evidence type="ECO:0000313" key="3">
    <source>
        <dbReference type="Proteomes" id="UP000314294"/>
    </source>
</evidence>
<dbReference type="PANTHER" id="PTHR14241:SF1">
    <property type="entry name" value="INTERFERON-INDUCED PROTEIN 44-RELATED"/>
    <property type="match status" value="1"/>
</dbReference>
<evidence type="ECO:0000313" key="2">
    <source>
        <dbReference type="EMBL" id="TNN57639.1"/>
    </source>
</evidence>
<dbReference type="GO" id="GO:0006955">
    <property type="term" value="P:immune response"/>
    <property type="evidence" value="ECO:0007669"/>
    <property type="project" value="TreeGrafter"/>
</dbReference>
<protein>
    <submittedName>
        <fullName evidence="2">Interferon-induced protein 44</fullName>
    </submittedName>
</protein>
<feature type="region of interest" description="Disordered" evidence="1">
    <location>
        <begin position="260"/>
        <end position="293"/>
    </location>
</feature>
<dbReference type="InterPro" id="IPR027417">
    <property type="entry name" value="P-loop_NTPase"/>
</dbReference>
<proteinExistence type="predicted"/>
<dbReference type="AlphaFoldDB" id="A0A4Z2GW10"/>
<evidence type="ECO:0000256" key="1">
    <source>
        <dbReference type="SAM" id="MobiDB-lite"/>
    </source>
</evidence>
<keyword evidence="3" id="KW-1185">Reference proteome</keyword>
<dbReference type="Proteomes" id="UP000314294">
    <property type="component" value="Unassembled WGS sequence"/>
</dbReference>
<accession>A0A4Z2GW10</accession>
<gene>
    <name evidence="2" type="primary">IFI44_1</name>
    <name evidence="2" type="ORF">EYF80_032101</name>
</gene>
<dbReference type="EMBL" id="SRLO01000399">
    <property type="protein sequence ID" value="TNN57639.1"/>
    <property type="molecule type" value="Genomic_DNA"/>
</dbReference>
<dbReference type="OrthoDB" id="25620at2759"/>
<comment type="caution">
    <text evidence="2">The sequence shown here is derived from an EMBL/GenBank/DDBJ whole genome shotgun (WGS) entry which is preliminary data.</text>
</comment>
<dbReference type="PANTHER" id="PTHR14241">
    <property type="entry name" value="INTERFERON-INDUCED PROTEIN 44"/>
    <property type="match status" value="1"/>
</dbReference>
<dbReference type="SUPFAM" id="SSF52540">
    <property type="entry name" value="P-loop containing nucleoside triphosphate hydrolases"/>
    <property type="match status" value="1"/>
</dbReference>
<name>A0A4Z2GW10_9TELE</name>
<reference evidence="2 3" key="1">
    <citation type="submission" date="2019-03" db="EMBL/GenBank/DDBJ databases">
        <title>First draft genome of Liparis tanakae, snailfish: a comprehensive survey of snailfish specific genes.</title>
        <authorList>
            <person name="Kim W."/>
            <person name="Song I."/>
            <person name="Jeong J.-H."/>
            <person name="Kim D."/>
            <person name="Kim S."/>
            <person name="Ryu S."/>
            <person name="Song J.Y."/>
            <person name="Lee S.K."/>
        </authorList>
    </citation>
    <scope>NUCLEOTIDE SEQUENCE [LARGE SCALE GENOMIC DNA]</scope>
    <source>
        <tissue evidence="2">Muscle</tissue>
    </source>
</reference>